<comment type="caution">
    <text evidence="8">The sequence shown here is derived from an EMBL/GenBank/DDBJ whole genome shotgun (WGS) entry which is preliminary data.</text>
</comment>
<evidence type="ECO:0000313" key="8">
    <source>
        <dbReference type="EMBL" id="PWI66320.1"/>
    </source>
</evidence>
<dbReference type="Proteomes" id="UP000245956">
    <property type="component" value="Unassembled WGS sequence"/>
</dbReference>
<feature type="transmembrane region" description="Helical" evidence="7">
    <location>
        <begin position="510"/>
        <end position="529"/>
    </location>
</feature>
<dbReference type="EMBL" id="LCWV01000026">
    <property type="protein sequence ID" value="PWI66320.1"/>
    <property type="molecule type" value="Genomic_DNA"/>
</dbReference>
<keyword evidence="2" id="KW-0337">GPI-anchor biosynthesis</keyword>
<name>A0A2U3DVN8_PURLI</name>
<feature type="transmembrane region" description="Helical" evidence="7">
    <location>
        <begin position="632"/>
        <end position="650"/>
    </location>
</feature>
<keyword evidence="4" id="KW-0732">Signal</keyword>
<dbReference type="PANTHER" id="PTHR13148">
    <property type="entry name" value="PER1-RELATED"/>
    <property type="match status" value="1"/>
</dbReference>
<dbReference type="InterPro" id="IPR007217">
    <property type="entry name" value="Per1-like"/>
</dbReference>
<organism evidence="8 9">
    <name type="scientific">Purpureocillium lilacinum</name>
    <name type="common">Paecilomyces lilacinus</name>
    <dbReference type="NCBI Taxonomy" id="33203"/>
    <lineage>
        <taxon>Eukaryota</taxon>
        <taxon>Fungi</taxon>
        <taxon>Dikarya</taxon>
        <taxon>Ascomycota</taxon>
        <taxon>Pezizomycotina</taxon>
        <taxon>Sordariomycetes</taxon>
        <taxon>Hypocreomycetidae</taxon>
        <taxon>Hypocreales</taxon>
        <taxon>Ophiocordycipitaceae</taxon>
        <taxon>Purpureocillium</taxon>
    </lineage>
</organism>
<evidence type="ECO:0000256" key="7">
    <source>
        <dbReference type="SAM" id="Phobius"/>
    </source>
</evidence>
<dbReference type="GO" id="GO:0016788">
    <property type="term" value="F:hydrolase activity, acting on ester bonds"/>
    <property type="evidence" value="ECO:0007669"/>
    <property type="project" value="TreeGrafter"/>
</dbReference>
<dbReference type="GO" id="GO:0005789">
    <property type="term" value="C:endoplasmic reticulum membrane"/>
    <property type="evidence" value="ECO:0007669"/>
    <property type="project" value="TreeGrafter"/>
</dbReference>
<sequence>MASSSKEWGRAAAERLDYFGWLCRAANGSAAGCRGQRVLGAGPVGGLWTVACGGCCPAVAARHGGVRSQAGVRWPTGDGALQVSNADDGEPSRRRSPVVSACMFVHDAVPAQFVYFSAWPFLHKRSIQRTEAMDRIRQVDKIEEICAITIRQFLRTAAPSPAPHTRRHALQSPPFRAVEAPVLPSLASPPRGPSGVRFARTSPADTYSYLPPATRAANKSSQIKPPATTPIVTQATTTTTAAVETQARTSAHGQRNSPIVALALALPSFRPSLISSLSRRPHLRILLRPRSARFHPPTPYTPFLRPVRCWPVMASDRRARPWTRVLSLALVLVLLCGAAHASVGDRLPEFKQCLEASPLSRPPWLGVRSPANVRRSTQVCKAENCGPGKDHTPIPLRRRLLFWTCASECDYTCQHIVTNARVASGQPVVQFHGKWPFHRLLGMQEPFSVLFSLGNLAAHWDGLGKVRARIPASYPLRPWYVWLARVGIASWVFSAVFHTRDFQATEELDYFAAGANVLYGMYYTPIRVFRLDRNTPRRRSLLRVWSLLCASLYLCHVAYLKLVRWDYTYNMAANVAAGVVQNILWSWFSYNRYRTSRRTWAIWPGLVVAWVMFAMSMELFDFPPWLGCIDAHSLWHLMTIGPTLLWYNFLVKDANDDIAGTERLKA</sequence>
<evidence type="ECO:0000256" key="3">
    <source>
        <dbReference type="ARBA" id="ARBA00022692"/>
    </source>
</evidence>
<evidence type="ECO:0000256" key="5">
    <source>
        <dbReference type="ARBA" id="ARBA00022989"/>
    </source>
</evidence>
<evidence type="ECO:0000313" key="9">
    <source>
        <dbReference type="Proteomes" id="UP000245956"/>
    </source>
</evidence>
<protein>
    <recommendedName>
        <fullName evidence="10">Post-GPI attachment to proteins factor 3</fullName>
    </recommendedName>
</protein>
<dbReference type="GO" id="GO:0006506">
    <property type="term" value="P:GPI anchor biosynthetic process"/>
    <property type="evidence" value="ECO:0007669"/>
    <property type="project" value="UniProtKB-KW"/>
</dbReference>
<evidence type="ECO:0000256" key="6">
    <source>
        <dbReference type="ARBA" id="ARBA00023136"/>
    </source>
</evidence>
<feature type="transmembrane region" description="Helical" evidence="7">
    <location>
        <begin position="479"/>
        <end position="498"/>
    </location>
</feature>
<comment type="subcellular location">
    <subcellularLocation>
        <location evidence="1">Endomembrane system</location>
        <topology evidence="1">Multi-pass membrane protein</topology>
    </subcellularLocation>
</comment>
<dbReference type="PANTHER" id="PTHR13148:SF0">
    <property type="entry name" value="POST-GPI ATTACHMENT TO PROTEINS FACTOR 3"/>
    <property type="match status" value="1"/>
</dbReference>
<keyword evidence="3 7" id="KW-0812">Transmembrane</keyword>
<feature type="transmembrane region" description="Helical" evidence="7">
    <location>
        <begin position="600"/>
        <end position="620"/>
    </location>
</feature>
<dbReference type="Pfam" id="PF04080">
    <property type="entry name" value="Per1"/>
    <property type="match status" value="1"/>
</dbReference>
<feature type="transmembrane region" description="Helical" evidence="7">
    <location>
        <begin position="322"/>
        <end position="343"/>
    </location>
</feature>
<feature type="transmembrane region" description="Helical" evidence="7">
    <location>
        <begin position="541"/>
        <end position="559"/>
    </location>
</feature>
<evidence type="ECO:0000256" key="1">
    <source>
        <dbReference type="ARBA" id="ARBA00004127"/>
    </source>
</evidence>
<evidence type="ECO:0008006" key="10">
    <source>
        <dbReference type="Google" id="ProtNLM"/>
    </source>
</evidence>
<gene>
    <name evidence="8" type="ORF">PCL_05285</name>
</gene>
<keyword evidence="5 7" id="KW-1133">Transmembrane helix</keyword>
<dbReference type="AlphaFoldDB" id="A0A2U3DVN8"/>
<keyword evidence="6 7" id="KW-0472">Membrane</keyword>
<evidence type="ECO:0000256" key="4">
    <source>
        <dbReference type="ARBA" id="ARBA00022729"/>
    </source>
</evidence>
<accession>A0A2U3DVN8</accession>
<feature type="transmembrane region" description="Helical" evidence="7">
    <location>
        <begin position="571"/>
        <end position="588"/>
    </location>
</feature>
<proteinExistence type="predicted"/>
<reference evidence="8 9" key="1">
    <citation type="journal article" date="2016" name="Front. Microbiol.">
        <title>Genome and transcriptome sequences reveal the specific parasitism of the nematophagous Purpureocillium lilacinum 36-1.</title>
        <authorList>
            <person name="Xie J."/>
            <person name="Li S."/>
            <person name="Mo C."/>
            <person name="Xiao X."/>
            <person name="Peng D."/>
            <person name="Wang G."/>
            <person name="Xiao Y."/>
        </authorList>
    </citation>
    <scope>NUCLEOTIDE SEQUENCE [LARGE SCALE GENOMIC DNA]</scope>
    <source>
        <strain evidence="8 9">36-1</strain>
    </source>
</reference>
<evidence type="ECO:0000256" key="2">
    <source>
        <dbReference type="ARBA" id="ARBA00022502"/>
    </source>
</evidence>